<feature type="domain" description="ABM" evidence="1">
    <location>
        <begin position="3"/>
        <end position="92"/>
    </location>
</feature>
<keyword evidence="3" id="KW-1185">Reference proteome</keyword>
<gene>
    <name evidence="2" type="ORF">ET445_10685</name>
</gene>
<name>A0A4P6FCG4_9MICO</name>
<dbReference type="GO" id="GO:0004497">
    <property type="term" value="F:monooxygenase activity"/>
    <property type="evidence" value="ECO:0007669"/>
    <property type="project" value="UniProtKB-KW"/>
</dbReference>
<dbReference type="Proteomes" id="UP000291259">
    <property type="component" value="Chromosome"/>
</dbReference>
<dbReference type="PROSITE" id="PS51725">
    <property type="entry name" value="ABM"/>
    <property type="match status" value="1"/>
</dbReference>
<dbReference type="SUPFAM" id="SSF54909">
    <property type="entry name" value="Dimeric alpha+beta barrel"/>
    <property type="match status" value="1"/>
</dbReference>
<dbReference type="Gene3D" id="3.30.70.100">
    <property type="match status" value="1"/>
</dbReference>
<dbReference type="InterPro" id="IPR007138">
    <property type="entry name" value="ABM_dom"/>
</dbReference>
<evidence type="ECO:0000313" key="3">
    <source>
        <dbReference type="Proteomes" id="UP000291259"/>
    </source>
</evidence>
<keyword evidence="2" id="KW-0503">Monooxygenase</keyword>
<protein>
    <submittedName>
        <fullName evidence="2">Antibiotic biosynthesis monooxygenase</fullName>
    </submittedName>
</protein>
<dbReference type="OrthoDB" id="3695636at2"/>
<dbReference type="RefSeq" id="WP_129191219.1">
    <property type="nucleotide sequence ID" value="NZ_CP035491.1"/>
</dbReference>
<dbReference type="Pfam" id="PF03992">
    <property type="entry name" value="ABM"/>
    <property type="match status" value="1"/>
</dbReference>
<reference evidence="2 3" key="1">
    <citation type="submission" date="2019-01" db="EMBL/GenBank/DDBJ databases">
        <title>Genome sequencing of strain FW100M-8.</title>
        <authorList>
            <person name="Heo J."/>
            <person name="Kim S.-J."/>
            <person name="Kim J.-S."/>
            <person name="Hong S.-B."/>
            <person name="Kwon S.-W."/>
        </authorList>
    </citation>
    <scope>NUCLEOTIDE SEQUENCE [LARGE SCALE GENOMIC DNA]</scope>
    <source>
        <strain evidence="2 3">FW100M-8</strain>
    </source>
</reference>
<evidence type="ECO:0000313" key="2">
    <source>
        <dbReference type="EMBL" id="QAY73742.1"/>
    </source>
</evidence>
<dbReference type="AlphaFoldDB" id="A0A4P6FCG4"/>
<dbReference type="KEGG" id="agf:ET445_10685"/>
<organism evidence="2 3">
    <name type="scientific">Agromyces protaetiae</name>
    <dbReference type="NCBI Taxonomy" id="2509455"/>
    <lineage>
        <taxon>Bacteria</taxon>
        <taxon>Bacillati</taxon>
        <taxon>Actinomycetota</taxon>
        <taxon>Actinomycetes</taxon>
        <taxon>Micrococcales</taxon>
        <taxon>Microbacteriaceae</taxon>
        <taxon>Agromyces</taxon>
    </lineage>
</organism>
<sequence length="97" mass="10549">MTVTLIATFTARPGHRVVVAELIAGFADHVRADPGTLVFEPFTGVDDDHDFVVYERYVDEAAFRAHLADPAGVPFNAALSEHIVGDGSVLRFLDPVR</sequence>
<evidence type="ECO:0000259" key="1">
    <source>
        <dbReference type="PROSITE" id="PS51725"/>
    </source>
</evidence>
<keyword evidence="2" id="KW-0560">Oxidoreductase</keyword>
<proteinExistence type="predicted"/>
<dbReference type="EMBL" id="CP035491">
    <property type="protein sequence ID" value="QAY73742.1"/>
    <property type="molecule type" value="Genomic_DNA"/>
</dbReference>
<dbReference type="InterPro" id="IPR011008">
    <property type="entry name" value="Dimeric_a/b-barrel"/>
</dbReference>
<accession>A0A4P6FCG4</accession>